<dbReference type="EMBL" id="JX649882">
    <property type="protein sequence ID" value="AGC71788.1"/>
    <property type="molecule type" value="Genomic_DNA"/>
</dbReference>
<organism evidence="1">
    <name type="scientific">uncultured bacterium A1Q1_fos_2116</name>
    <dbReference type="NCBI Taxonomy" id="1256564"/>
    <lineage>
        <taxon>Bacteria</taxon>
        <taxon>environmental samples</taxon>
    </lineage>
</organism>
<reference evidence="1" key="1">
    <citation type="submission" date="2012-09" db="EMBL/GenBank/DDBJ databases">
        <title>Metagenomic Characterization of a Microbial Community in Wastewater Detects High Levels of Antibiotic Resistance.</title>
        <authorList>
            <person name="Abrams M."/>
            <person name="Caldwell A."/>
            <person name="Vandaei E."/>
            <person name="Lee W."/>
            <person name="Perrott J."/>
            <person name="Khan S.Y."/>
            <person name="Ta J."/>
            <person name="Romero D."/>
            <person name="Nguyen V."/>
            <person name="Pourmand N."/>
            <person name="Ouverney C.C."/>
        </authorList>
    </citation>
    <scope>NUCLEOTIDE SEQUENCE</scope>
</reference>
<dbReference type="AlphaFoldDB" id="L7VXI6"/>
<accession>L7VXI6</accession>
<proteinExistence type="predicted"/>
<protein>
    <submittedName>
        <fullName evidence="1">Uncharacterized protein</fullName>
    </submittedName>
</protein>
<name>L7VXI6_9BACT</name>
<sequence>MNENVKAFVQDLLDKPPAELAAALSKNPDLRVDYFREFDLENSPHPNNVQDAKDGLPELIRRASLGQTITFSEFVEFLGRGNKRQVNGRTINPIATLCITQGLPPLWTLLVTADTGLPPGFWREHSDSEKARRQDECFAFYGATREPEGGAVDTCAECNTVRTPSGACMC</sequence>
<evidence type="ECO:0000313" key="1">
    <source>
        <dbReference type="EMBL" id="AGC71788.1"/>
    </source>
</evidence>